<dbReference type="Pfam" id="PF14530">
    <property type="entry name" value="DUF4439"/>
    <property type="match status" value="1"/>
</dbReference>
<keyword evidence="2" id="KW-0732">Signal</keyword>
<accession>A0A328HQ24</accession>
<feature type="compositionally biased region" description="Polar residues" evidence="1">
    <location>
        <begin position="66"/>
        <end position="82"/>
    </location>
</feature>
<feature type="region of interest" description="Disordered" evidence="1">
    <location>
        <begin position="43"/>
        <end position="82"/>
    </location>
</feature>
<evidence type="ECO:0000256" key="1">
    <source>
        <dbReference type="SAM" id="MobiDB-lite"/>
    </source>
</evidence>
<feature type="domain" description="DUF4439" evidence="3">
    <location>
        <begin position="89"/>
        <end position="215"/>
    </location>
</feature>
<dbReference type="EMBL" id="QLNP01000006">
    <property type="protein sequence ID" value="RAM39270.1"/>
    <property type="molecule type" value="Genomic_DNA"/>
</dbReference>
<feature type="compositionally biased region" description="Low complexity" evidence="1">
    <location>
        <begin position="238"/>
        <end position="247"/>
    </location>
</feature>
<evidence type="ECO:0000259" key="3">
    <source>
        <dbReference type="Pfam" id="PF14530"/>
    </source>
</evidence>
<feature type="chain" id="PRO_5016249682" description="DUF4439 domain-containing protein" evidence="2">
    <location>
        <begin position="32"/>
        <end position="247"/>
    </location>
</feature>
<reference evidence="4 5" key="1">
    <citation type="submission" date="2018-04" db="EMBL/GenBank/DDBJ databases">
        <title>Bacteria isolated from cave deposits of Manipur.</title>
        <authorList>
            <person name="Sahoo D."/>
            <person name="Sarangthem I."/>
            <person name="Nandeibam J."/>
        </authorList>
    </citation>
    <scope>NUCLEOTIDE SEQUENCE [LARGE SCALE GENOMIC DNA]</scope>
    <source>
        <strain evidence="5">mrc11</strain>
    </source>
</reference>
<dbReference type="InterPro" id="IPR012347">
    <property type="entry name" value="Ferritin-like"/>
</dbReference>
<feature type="region of interest" description="Disordered" evidence="1">
    <location>
        <begin position="226"/>
        <end position="247"/>
    </location>
</feature>
<dbReference type="Proteomes" id="UP000249166">
    <property type="component" value="Unassembled WGS sequence"/>
</dbReference>
<dbReference type="Gene3D" id="1.20.1260.10">
    <property type="match status" value="1"/>
</dbReference>
<feature type="compositionally biased region" description="Polar residues" evidence="1">
    <location>
        <begin position="45"/>
        <end position="59"/>
    </location>
</feature>
<dbReference type="AlphaFoldDB" id="A0A328HQ24"/>
<proteinExistence type="predicted"/>
<organism evidence="4 5">
    <name type="scientific">Arthrobacter globiformis</name>
    <dbReference type="NCBI Taxonomy" id="1665"/>
    <lineage>
        <taxon>Bacteria</taxon>
        <taxon>Bacillati</taxon>
        <taxon>Actinomycetota</taxon>
        <taxon>Actinomycetes</taxon>
        <taxon>Micrococcales</taxon>
        <taxon>Micrococcaceae</taxon>
        <taxon>Arthrobacter</taxon>
    </lineage>
</organism>
<dbReference type="InterPro" id="IPR009078">
    <property type="entry name" value="Ferritin-like_SF"/>
</dbReference>
<evidence type="ECO:0000313" key="5">
    <source>
        <dbReference type="Proteomes" id="UP000249166"/>
    </source>
</evidence>
<evidence type="ECO:0000313" key="4">
    <source>
        <dbReference type="EMBL" id="RAM39270.1"/>
    </source>
</evidence>
<sequence>MARLLAAVGTAQLLQATTLAQVAGTPPPAVAAPVTTQRDTARACSVTSSPGNSAESGNSAEAGGNAQPNDSGQSTKTADPSDSATLAAALNRVVQTEVETVYGYQVALTRLAAPAADQARALLATHETLVGQAEAYTRALCVSVPSREPGYTLGTSFLQKPAAGLASLEAGTLPVYGDLVALSEGETRRWAVSSLVAAAQRTIRWGSDPGPVPGIVLDTALLPVLPDPAAPSPRQTDGGAAATPTAP</sequence>
<protein>
    <recommendedName>
        <fullName evidence="3">DUF4439 domain-containing protein</fullName>
    </recommendedName>
</protein>
<comment type="caution">
    <text evidence="4">The sequence shown here is derived from an EMBL/GenBank/DDBJ whole genome shotgun (WGS) entry which is preliminary data.</text>
</comment>
<gene>
    <name evidence="4" type="ORF">DBZ45_00755</name>
</gene>
<dbReference type="InterPro" id="IPR029447">
    <property type="entry name" value="DUF4439"/>
</dbReference>
<dbReference type="SUPFAM" id="SSF47240">
    <property type="entry name" value="Ferritin-like"/>
    <property type="match status" value="1"/>
</dbReference>
<evidence type="ECO:0000256" key="2">
    <source>
        <dbReference type="SAM" id="SignalP"/>
    </source>
</evidence>
<feature type="signal peptide" evidence="2">
    <location>
        <begin position="1"/>
        <end position="31"/>
    </location>
</feature>
<name>A0A328HQ24_ARTGO</name>